<dbReference type="InterPro" id="IPR053073">
    <property type="entry name" value="IL11/IL27_subunit_beta"/>
</dbReference>
<evidence type="ECO:0000259" key="8">
    <source>
        <dbReference type="PROSITE" id="PS50853"/>
    </source>
</evidence>
<dbReference type="PANTHER" id="PTHR48483">
    <property type="entry name" value="INTERLEUKIN-27 SUBUNIT BETA"/>
    <property type="match status" value="1"/>
</dbReference>
<dbReference type="GO" id="GO:0004896">
    <property type="term" value="F:cytokine receptor activity"/>
    <property type="evidence" value="ECO:0007669"/>
    <property type="project" value="InterPro"/>
</dbReference>
<comment type="similarity">
    <text evidence="1">Belongs to the type I cytokine receptor family. Type 3 subfamily.</text>
</comment>
<accession>A0A8C4X859</accession>
<keyword evidence="4" id="KW-0325">Glycoprotein</keyword>
<evidence type="ECO:0000256" key="6">
    <source>
        <dbReference type="SAM" id="Phobius"/>
    </source>
</evidence>
<dbReference type="PROSITE" id="PS50853">
    <property type="entry name" value="FN3"/>
    <property type="match status" value="1"/>
</dbReference>
<evidence type="ECO:0000256" key="4">
    <source>
        <dbReference type="ARBA" id="ARBA00023180"/>
    </source>
</evidence>
<evidence type="ECO:0000259" key="7">
    <source>
        <dbReference type="PROSITE" id="PS50835"/>
    </source>
</evidence>
<dbReference type="Gene3D" id="2.60.40.10">
    <property type="entry name" value="Immunoglobulins"/>
    <property type="match status" value="3"/>
</dbReference>
<organism evidence="9 10">
    <name type="scientific">Erpetoichthys calabaricus</name>
    <name type="common">Rope fish</name>
    <name type="synonym">Calamoichthys calabaricus</name>
    <dbReference type="NCBI Taxonomy" id="27687"/>
    <lineage>
        <taxon>Eukaryota</taxon>
        <taxon>Metazoa</taxon>
        <taxon>Chordata</taxon>
        <taxon>Craniata</taxon>
        <taxon>Vertebrata</taxon>
        <taxon>Euteleostomi</taxon>
        <taxon>Actinopterygii</taxon>
        <taxon>Polypteriformes</taxon>
        <taxon>Polypteridae</taxon>
        <taxon>Erpetoichthys</taxon>
    </lineage>
</organism>
<feature type="domain" description="Fibronectin type-III" evidence="8">
    <location>
        <begin position="209"/>
        <end position="304"/>
    </location>
</feature>
<dbReference type="InterPro" id="IPR007110">
    <property type="entry name" value="Ig-like_dom"/>
</dbReference>
<reference evidence="9" key="1">
    <citation type="submission" date="2021-06" db="EMBL/GenBank/DDBJ databases">
        <authorList>
            <consortium name="Wellcome Sanger Institute Data Sharing"/>
        </authorList>
    </citation>
    <scope>NUCLEOTIDE SEQUENCE [LARGE SCALE GENOMIC DNA]</scope>
</reference>
<dbReference type="FunFam" id="2.60.40.10:FF:000136">
    <property type="entry name" value="Ciliary neurotrophic factor receptor alpha"/>
    <property type="match status" value="1"/>
</dbReference>
<reference evidence="9" key="3">
    <citation type="submission" date="2025-09" db="UniProtKB">
        <authorList>
            <consortium name="Ensembl"/>
        </authorList>
    </citation>
    <scope>IDENTIFICATION</scope>
</reference>
<dbReference type="SUPFAM" id="SSF49265">
    <property type="entry name" value="Fibronectin type III"/>
    <property type="match status" value="2"/>
</dbReference>
<sequence length="399" mass="44930">MTGFASCPGIVIITFITSLVFITSTAEIWNNEVSDVQYGKLGSNVTLVCSESRNGSAVEWRLNGSLLTFAHVVLENGNLILTNTDSTMEGNYSCHNKKNQLLKAIFLRLGNSPGLLHVQCRASNHYSITCFWKQHIKTLLPTKYITTFSDAINTFETCHQEPLEINVCTIKNPNSWHPSHLVNITEINPVGASFTLFRIQFLDIVKPDPPEFITTEPIPNYPKRLRVLWKYPASWPEEDHFRLKFQLEYKPLMLSSWSVVETTKREETLKDVFAGHIHVIRVRAKDFLDAGNWSDWSPEITAQAWFAEPSSEPTSQPVDYESINTKQETSDLLSTSEAKVSSNGQDENVALLVSLGSFAGVILALLAFFAVLVWSKHKGKKEATKQEITSMMKMKSLQV</sequence>
<dbReference type="Pfam" id="PF08204">
    <property type="entry name" value="V-set_CD47"/>
    <property type="match status" value="1"/>
</dbReference>
<keyword evidence="6" id="KW-0812">Transmembrane</keyword>
<dbReference type="Ensembl" id="ENSECRT00000011982.1">
    <property type="protein sequence ID" value="ENSECRP00000011790.1"/>
    <property type="gene ID" value="ENSECRG00000007857.1"/>
</dbReference>
<evidence type="ECO:0000313" key="9">
    <source>
        <dbReference type="Ensembl" id="ENSECRP00000011790.1"/>
    </source>
</evidence>
<name>A0A8C4X859_ERPCA</name>
<proteinExistence type="inferred from homology"/>
<evidence type="ECO:0000256" key="3">
    <source>
        <dbReference type="ARBA" id="ARBA00022737"/>
    </source>
</evidence>
<dbReference type="PROSITE" id="PS50835">
    <property type="entry name" value="IG_LIKE"/>
    <property type="match status" value="1"/>
</dbReference>
<dbReference type="GO" id="GO:0016020">
    <property type="term" value="C:membrane"/>
    <property type="evidence" value="ECO:0007669"/>
    <property type="project" value="InterPro"/>
</dbReference>
<reference evidence="9" key="2">
    <citation type="submission" date="2025-08" db="UniProtKB">
        <authorList>
            <consortium name="Ensembl"/>
        </authorList>
    </citation>
    <scope>IDENTIFICATION</scope>
</reference>
<protein>
    <submittedName>
        <fullName evidence="9">Interleukin 11 receptor subunit alpha</fullName>
    </submittedName>
</protein>
<evidence type="ECO:0000313" key="10">
    <source>
        <dbReference type="Proteomes" id="UP000694620"/>
    </source>
</evidence>
<dbReference type="AlphaFoldDB" id="A0A8C4X859"/>
<keyword evidence="5" id="KW-0393">Immunoglobulin domain</keyword>
<evidence type="ECO:0000256" key="5">
    <source>
        <dbReference type="ARBA" id="ARBA00023319"/>
    </source>
</evidence>
<dbReference type="InterPro" id="IPR003961">
    <property type="entry name" value="FN3_dom"/>
</dbReference>
<evidence type="ECO:0000256" key="1">
    <source>
        <dbReference type="ARBA" id="ARBA00010890"/>
    </source>
</evidence>
<dbReference type="InterPro" id="IPR013270">
    <property type="entry name" value="CD47_Vset"/>
</dbReference>
<feature type="transmembrane region" description="Helical" evidence="6">
    <location>
        <begin position="349"/>
        <end position="374"/>
    </location>
</feature>
<dbReference type="InterPro" id="IPR036179">
    <property type="entry name" value="Ig-like_dom_sf"/>
</dbReference>
<dbReference type="PANTHER" id="PTHR48483:SF2">
    <property type="entry name" value="INTERLEUKIN-27 SUBUNIT BETA"/>
    <property type="match status" value="1"/>
</dbReference>
<keyword evidence="2" id="KW-0732">Signal</keyword>
<dbReference type="CDD" id="cd00063">
    <property type="entry name" value="FN3"/>
    <property type="match status" value="1"/>
</dbReference>
<dbReference type="InterPro" id="IPR013783">
    <property type="entry name" value="Ig-like_fold"/>
</dbReference>
<keyword evidence="6" id="KW-0472">Membrane</keyword>
<keyword evidence="6" id="KW-1133">Transmembrane helix</keyword>
<dbReference type="InterPro" id="IPR003530">
    <property type="entry name" value="Hematopoietin_rcpt_L_F3_CS"/>
</dbReference>
<dbReference type="GeneTree" id="ENSGT00940000160904"/>
<dbReference type="PROSITE" id="PS01354">
    <property type="entry name" value="HEMATOPO_REC_L_F3"/>
    <property type="match status" value="1"/>
</dbReference>
<keyword evidence="3" id="KW-0677">Repeat</keyword>
<dbReference type="GeneID" id="114654446"/>
<dbReference type="Proteomes" id="UP000694620">
    <property type="component" value="Chromosome 7"/>
</dbReference>
<dbReference type="RefSeq" id="XP_028660846.1">
    <property type="nucleotide sequence ID" value="XM_028805013.2"/>
</dbReference>
<evidence type="ECO:0000256" key="2">
    <source>
        <dbReference type="ARBA" id="ARBA00022729"/>
    </source>
</evidence>
<gene>
    <name evidence="9" type="primary">IL11RA</name>
</gene>
<dbReference type="InterPro" id="IPR036116">
    <property type="entry name" value="FN3_sf"/>
</dbReference>
<feature type="domain" description="Ig-like" evidence="7">
    <location>
        <begin position="8"/>
        <end position="94"/>
    </location>
</feature>
<dbReference type="SUPFAM" id="SSF48726">
    <property type="entry name" value="Immunoglobulin"/>
    <property type="match status" value="1"/>
</dbReference>
<keyword evidence="10" id="KW-1185">Reference proteome</keyword>